<dbReference type="NCBIfam" id="TIGR00747">
    <property type="entry name" value="fabH"/>
    <property type="match status" value="1"/>
</dbReference>
<dbReference type="InterPro" id="IPR013747">
    <property type="entry name" value="ACP_syn_III_C"/>
</dbReference>
<dbReference type="Gene3D" id="3.40.47.10">
    <property type="match status" value="1"/>
</dbReference>
<feature type="active site" evidence="13">
    <location>
        <position position="122"/>
    </location>
</feature>
<evidence type="ECO:0000256" key="3">
    <source>
        <dbReference type="ARBA" id="ARBA00012333"/>
    </source>
</evidence>
<evidence type="ECO:0000259" key="14">
    <source>
        <dbReference type="Pfam" id="PF08541"/>
    </source>
</evidence>
<evidence type="ECO:0000256" key="9">
    <source>
        <dbReference type="ARBA" id="ARBA00023160"/>
    </source>
</evidence>
<comment type="subunit">
    <text evidence="13">Homodimer.</text>
</comment>
<evidence type="ECO:0000256" key="12">
    <source>
        <dbReference type="ARBA" id="ARBA00051096"/>
    </source>
</evidence>
<keyword evidence="7 13" id="KW-0276">Fatty acid metabolism</keyword>
<keyword evidence="4 13" id="KW-0963">Cytoplasm</keyword>
<keyword evidence="8 13" id="KW-0443">Lipid metabolism</keyword>
<dbReference type="EMBL" id="JACCCW010000002">
    <property type="protein sequence ID" value="NYF81239.1"/>
    <property type="molecule type" value="Genomic_DNA"/>
</dbReference>
<dbReference type="HAMAP" id="MF_01815">
    <property type="entry name" value="FabH"/>
    <property type="match status" value="1"/>
</dbReference>
<dbReference type="UniPathway" id="UPA00094"/>
<evidence type="ECO:0000313" key="16">
    <source>
        <dbReference type="EMBL" id="NYF81239.1"/>
    </source>
</evidence>
<dbReference type="GO" id="GO:0004315">
    <property type="term" value="F:3-oxoacyl-[acyl-carrier-protein] synthase activity"/>
    <property type="evidence" value="ECO:0007669"/>
    <property type="project" value="InterPro"/>
</dbReference>
<evidence type="ECO:0000313" key="17">
    <source>
        <dbReference type="Proteomes" id="UP000589520"/>
    </source>
</evidence>
<dbReference type="PANTHER" id="PTHR34069:SF2">
    <property type="entry name" value="BETA-KETOACYL-[ACYL-CARRIER-PROTEIN] SYNTHASE III"/>
    <property type="match status" value="1"/>
</dbReference>
<proteinExistence type="inferred from homology"/>
<evidence type="ECO:0000256" key="7">
    <source>
        <dbReference type="ARBA" id="ARBA00022832"/>
    </source>
</evidence>
<comment type="caution">
    <text evidence="16">The sequence shown here is derived from an EMBL/GenBank/DDBJ whole genome shotgun (WGS) entry which is preliminary data.</text>
</comment>
<dbReference type="EC" id="2.3.1.180" evidence="3 13"/>
<evidence type="ECO:0000256" key="2">
    <source>
        <dbReference type="ARBA" id="ARBA00008642"/>
    </source>
</evidence>
<feature type="region of interest" description="ACP-binding" evidence="13">
    <location>
        <begin position="264"/>
        <end position="268"/>
    </location>
</feature>
<protein>
    <recommendedName>
        <fullName evidence="3 13">Beta-ketoacyl-[acyl-carrier-protein] synthase III</fullName>
        <shortName evidence="13">Beta-ketoacyl-ACP synthase III</shortName>
        <shortName evidence="13">KAS III</shortName>
        <ecNumber evidence="3 13">2.3.1.180</ecNumber>
    </recommendedName>
    <alternativeName>
        <fullName evidence="13">3-oxoacyl-[acyl-carrier-protein] synthase 3</fullName>
    </alternativeName>
    <alternativeName>
        <fullName evidence="13">3-oxoacyl-[acyl-carrier-protein] synthase III</fullName>
    </alternativeName>
</protein>
<comment type="domain">
    <text evidence="13">The last Arg residue of the ACP-binding site is essential for the weak association between ACP/AcpP and FabH.</text>
</comment>
<keyword evidence="6 13" id="KW-0808">Transferase</keyword>
<feature type="domain" description="Beta-ketoacyl-[acyl-carrier-protein] synthase III C-terminal" evidence="14">
    <location>
        <begin position="249"/>
        <end position="336"/>
    </location>
</feature>
<dbReference type="GO" id="GO:0006633">
    <property type="term" value="P:fatty acid biosynthetic process"/>
    <property type="evidence" value="ECO:0007669"/>
    <property type="project" value="UniProtKB-UniRule"/>
</dbReference>
<sequence>MSLKLKPQVRVGAKISSIGVYVPPKLLTNADLEKMVATNDEWIVERTGIHQRHIVEPGVATSDLASEAARACLAKRGIEASEVEVILVATVTPDMFFPATACLVQAKIGATKAWGFDLSAACSGFLYALQVGAKLIESGAHKKVMVIGADVMSSILDYTDRSTCILFGDGAGAVLLEPVEEGEVGLVDFVHEIDGSGATSLYMPGGGSLHPSNAETVAQKMHFVHQEGGAVFKVAVRKMAELSETVLVRNELTASEVDCFIPHQANKRIILATAEKLGMPEEKVIINIGEYGNTTAGTIPLAMHTALAEGRLKKGDTVLLASFGGGYTVGTTLLRWEM</sequence>
<dbReference type="GO" id="GO:0044550">
    <property type="term" value="P:secondary metabolite biosynthetic process"/>
    <property type="evidence" value="ECO:0007669"/>
    <property type="project" value="TreeGrafter"/>
</dbReference>
<keyword evidence="11 13" id="KW-0012">Acyltransferase</keyword>
<keyword evidence="5 13" id="KW-0444">Lipid biosynthesis</keyword>
<comment type="function">
    <text evidence="13">Catalyzes the condensation reaction of fatty acid synthesis by the addition to an acyl acceptor of two carbons from malonyl-ACP. Catalyzes the first condensation reaction which initiates fatty acid synthesis and may therefore play a role in governing the total rate of fatty acid production. Possesses both acetoacetyl-ACP synthase and acetyl transacylase activities. Its substrate specificity determines the biosynthesis of branched-chain and/or straight-chain of fatty acids.</text>
</comment>
<dbReference type="Proteomes" id="UP000589520">
    <property type="component" value="Unassembled WGS sequence"/>
</dbReference>
<evidence type="ECO:0000256" key="10">
    <source>
        <dbReference type="ARBA" id="ARBA00023268"/>
    </source>
</evidence>
<dbReference type="NCBIfam" id="NF006829">
    <property type="entry name" value="PRK09352.1"/>
    <property type="match status" value="1"/>
</dbReference>
<dbReference type="FunFam" id="3.40.47.10:FF:000004">
    <property type="entry name" value="3-oxoacyl-[acyl-carrier-protein] synthase 3"/>
    <property type="match status" value="1"/>
</dbReference>
<dbReference type="Pfam" id="PF08541">
    <property type="entry name" value="ACP_syn_III_C"/>
    <property type="match status" value="1"/>
</dbReference>
<evidence type="ECO:0000256" key="5">
    <source>
        <dbReference type="ARBA" id="ARBA00022516"/>
    </source>
</evidence>
<keyword evidence="10 13" id="KW-0511">Multifunctional enzyme</keyword>
<feature type="active site" evidence="13">
    <location>
        <position position="293"/>
    </location>
</feature>
<comment type="catalytic activity">
    <reaction evidence="12">
        <text>malonyl-[ACP] + acetyl-CoA + H(+) = 3-oxobutanoyl-[ACP] + CO2 + CoA</text>
        <dbReference type="Rhea" id="RHEA:12080"/>
        <dbReference type="Rhea" id="RHEA-COMP:9623"/>
        <dbReference type="Rhea" id="RHEA-COMP:9625"/>
        <dbReference type="ChEBI" id="CHEBI:15378"/>
        <dbReference type="ChEBI" id="CHEBI:16526"/>
        <dbReference type="ChEBI" id="CHEBI:57287"/>
        <dbReference type="ChEBI" id="CHEBI:57288"/>
        <dbReference type="ChEBI" id="CHEBI:78449"/>
        <dbReference type="ChEBI" id="CHEBI:78450"/>
        <dbReference type="EC" id="2.3.1.180"/>
    </reaction>
    <physiologicalReaction direction="left-to-right" evidence="12">
        <dbReference type="Rhea" id="RHEA:12081"/>
    </physiologicalReaction>
</comment>
<dbReference type="SUPFAM" id="SSF53901">
    <property type="entry name" value="Thiolase-like"/>
    <property type="match status" value="1"/>
</dbReference>
<evidence type="ECO:0000259" key="15">
    <source>
        <dbReference type="Pfam" id="PF08545"/>
    </source>
</evidence>
<comment type="subcellular location">
    <subcellularLocation>
        <location evidence="13">Cytoplasm</location>
    </subcellularLocation>
</comment>
<dbReference type="GO" id="GO:0005737">
    <property type="term" value="C:cytoplasm"/>
    <property type="evidence" value="ECO:0007669"/>
    <property type="project" value="UniProtKB-SubCell"/>
</dbReference>
<gene>
    <name evidence="13" type="primary">fabH</name>
    <name evidence="16" type="ORF">HDF17_003559</name>
</gene>
<evidence type="ECO:0000256" key="1">
    <source>
        <dbReference type="ARBA" id="ARBA00005194"/>
    </source>
</evidence>
<name>A0A7Y9PK66_9BACT</name>
<dbReference type="Pfam" id="PF08545">
    <property type="entry name" value="ACP_syn_III"/>
    <property type="match status" value="1"/>
</dbReference>
<comment type="similarity">
    <text evidence="2 13">Belongs to the thiolase-like superfamily. FabH family.</text>
</comment>
<dbReference type="PANTHER" id="PTHR34069">
    <property type="entry name" value="3-OXOACYL-[ACYL-CARRIER-PROTEIN] SYNTHASE 3"/>
    <property type="match status" value="1"/>
</dbReference>
<dbReference type="GO" id="GO:0033818">
    <property type="term" value="F:beta-ketoacyl-acyl-carrier-protein synthase III activity"/>
    <property type="evidence" value="ECO:0007669"/>
    <property type="project" value="UniProtKB-UniRule"/>
</dbReference>
<keyword evidence="9 13" id="KW-0275">Fatty acid biosynthesis</keyword>
<evidence type="ECO:0000256" key="6">
    <source>
        <dbReference type="ARBA" id="ARBA00022679"/>
    </source>
</evidence>
<keyword evidence="17" id="KW-1185">Reference proteome</keyword>
<dbReference type="CDD" id="cd00830">
    <property type="entry name" value="KAS_III"/>
    <property type="match status" value="1"/>
</dbReference>
<evidence type="ECO:0000256" key="11">
    <source>
        <dbReference type="ARBA" id="ARBA00023315"/>
    </source>
</evidence>
<dbReference type="AlphaFoldDB" id="A0A7Y9PK66"/>
<evidence type="ECO:0000256" key="13">
    <source>
        <dbReference type="HAMAP-Rule" id="MF_01815"/>
    </source>
</evidence>
<dbReference type="InterPro" id="IPR016039">
    <property type="entry name" value="Thiolase-like"/>
</dbReference>
<accession>A0A7Y9PK66</accession>
<dbReference type="RefSeq" id="WP_179493076.1">
    <property type="nucleotide sequence ID" value="NZ_JACCCW010000002.1"/>
</dbReference>
<feature type="active site" evidence="13">
    <location>
        <position position="263"/>
    </location>
</feature>
<comment type="pathway">
    <text evidence="1 13">Lipid metabolism; fatty acid biosynthesis.</text>
</comment>
<evidence type="ECO:0000256" key="8">
    <source>
        <dbReference type="ARBA" id="ARBA00023098"/>
    </source>
</evidence>
<feature type="domain" description="Beta-ketoacyl-[acyl-carrier-protein] synthase III N-terminal" evidence="15">
    <location>
        <begin position="116"/>
        <end position="195"/>
    </location>
</feature>
<dbReference type="InterPro" id="IPR004655">
    <property type="entry name" value="FabH"/>
</dbReference>
<reference evidence="16 17" key="1">
    <citation type="submission" date="2020-07" db="EMBL/GenBank/DDBJ databases">
        <title>Genomic Encyclopedia of Type Strains, Phase IV (KMG-V): Genome sequencing to study the core and pangenomes of soil and plant-associated prokaryotes.</title>
        <authorList>
            <person name="Whitman W."/>
        </authorList>
    </citation>
    <scope>NUCLEOTIDE SEQUENCE [LARGE SCALE GENOMIC DNA]</scope>
    <source>
        <strain evidence="16 17">X4EP2</strain>
    </source>
</reference>
<organism evidence="16 17">
    <name type="scientific">Granulicella arctica</name>
    <dbReference type="NCBI Taxonomy" id="940613"/>
    <lineage>
        <taxon>Bacteria</taxon>
        <taxon>Pseudomonadati</taxon>
        <taxon>Acidobacteriota</taxon>
        <taxon>Terriglobia</taxon>
        <taxon>Terriglobales</taxon>
        <taxon>Acidobacteriaceae</taxon>
        <taxon>Granulicella</taxon>
    </lineage>
</organism>
<evidence type="ECO:0000256" key="4">
    <source>
        <dbReference type="ARBA" id="ARBA00022490"/>
    </source>
</evidence>
<dbReference type="InterPro" id="IPR013751">
    <property type="entry name" value="ACP_syn_III_N"/>
</dbReference>